<evidence type="ECO:0000313" key="2">
    <source>
        <dbReference type="EMBL" id="VDM70301.1"/>
    </source>
</evidence>
<feature type="compositionally biased region" description="Basic and acidic residues" evidence="1">
    <location>
        <begin position="108"/>
        <end position="123"/>
    </location>
</feature>
<sequence>MKKETIAEMEHEVCSSQPENFTRLLQENILIFEVDEVLSEGDDSEEEEEEALKRRLNGGDGSGGEDDEIEQELAMKRARWEREGNFDVPEETAETTVDSDLAVDDSFCEDKYDNAENGGKDEQGQVDDEETRDVPYDDEEDEEIEDMAALIERQVSHEG</sequence>
<evidence type="ECO:0000313" key="3">
    <source>
        <dbReference type="Proteomes" id="UP000270094"/>
    </source>
</evidence>
<feature type="compositionally biased region" description="Acidic residues" evidence="1">
    <location>
        <begin position="124"/>
        <end position="141"/>
    </location>
</feature>
<proteinExistence type="predicted"/>
<evidence type="ECO:0000256" key="1">
    <source>
        <dbReference type="SAM" id="MobiDB-lite"/>
    </source>
</evidence>
<dbReference type="Proteomes" id="UP000270094">
    <property type="component" value="Unassembled WGS sequence"/>
</dbReference>
<gene>
    <name evidence="2" type="ORF">SVUK_LOCUS5299</name>
</gene>
<reference evidence="2 3" key="1">
    <citation type="submission" date="2018-11" db="EMBL/GenBank/DDBJ databases">
        <authorList>
            <consortium name="Pathogen Informatics"/>
        </authorList>
    </citation>
    <scope>NUCLEOTIDE SEQUENCE [LARGE SCALE GENOMIC DNA]</scope>
</reference>
<dbReference type="AlphaFoldDB" id="A0A3P7IAM2"/>
<protein>
    <submittedName>
        <fullName evidence="2">Uncharacterized protein</fullName>
    </submittedName>
</protein>
<feature type="region of interest" description="Disordered" evidence="1">
    <location>
        <begin position="37"/>
        <end position="141"/>
    </location>
</feature>
<feature type="compositionally biased region" description="Basic and acidic residues" evidence="1">
    <location>
        <begin position="73"/>
        <end position="85"/>
    </location>
</feature>
<dbReference type="EMBL" id="UYYB01015514">
    <property type="protein sequence ID" value="VDM70301.1"/>
    <property type="molecule type" value="Genomic_DNA"/>
</dbReference>
<organism evidence="2 3">
    <name type="scientific">Strongylus vulgaris</name>
    <name type="common">Blood worm</name>
    <dbReference type="NCBI Taxonomy" id="40348"/>
    <lineage>
        <taxon>Eukaryota</taxon>
        <taxon>Metazoa</taxon>
        <taxon>Ecdysozoa</taxon>
        <taxon>Nematoda</taxon>
        <taxon>Chromadorea</taxon>
        <taxon>Rhabditida</taxon>
        <taxon>Rhabditina</taxon>
        <taxon>Rhabditomorpha</taxon>
        <taxon>Strongyloidea</taxon>
        <taxon>Strongylidae</taxon>
        <taxon>Strongylus</taxon>
    </lineage>
</organism>
<feature type="compositionally biased region" description="Acidic residues" evidence="1">
    <location>
        <begin position="37"/>
        <end position="50"/>
    </location>
</feature>
<name>A0A3P7IAM2_STRVU</name>
<accession>A0A3P7IAM2</accession>
<keyword evidence="3" id="KW-1185">Reference proteome</keyword>